<keyword evidence="3" id="KW-1185">Reference proteome</keyword>
<reference evidence="2" key="1">
    <citation type="submission" date="2022-02" db="EMBL/GenBank/DDBJ databases">
        <title>Vibrio sp. nov., a new bacterium isolated from Bohai sea, China.</title>
        <authorList>
            <person name="Yuan Y."/>
        </authorList>
    </citation>
    <scope>NUCLEOTIDE SEQUENCE</scope>
    <source>
        <strain evidence="2">DBSS07</strain>
    </source>
</reference>
<gene>
    <name evidence="2" type="ORF">MD483_01575</name>
</gene>
<evidence type="ECO:0008006" key="4">
    <source>
        <dbReference type="Google" id="ProtNLM"/>
    </source>
</evidence>
<dbReference type="EMBL" id="JAKRRX010000005">
    <property type="protein sequence ID" value="MCW8332526.1"/>
    <property type="molecule type" value="Genomic_DNA"/>
</dbReference>
<keyword evidence="1" id="KW-0732">Signal</keyword>
<sequence length="263" mass="30501">MRWLVLFSCLLVSVAWAKPASITLTLASQQDNGHMYYHELLKEALAANGIELIIETPAEHIPQKRVVKMVQNNQLSLTWLIETKQRNRQFIPINVTLTNGLIGQRVLLIPDGAQELFDEIETLEQLKASGLVAGLGKEWFDVDVWRHNGLGAYLQDGEWRELYAKLSEDGEVNYFPRGFTEIYSEARIYSHLEIEKRLLLVYERDFKFYLSREAAMHKPMIQAALKKAKKTGLMDRLIKKYWYDSFIKLDPDNRTVIFLDLPD</sequence>
<dbReference type="RefSeq" id="WP_252030658.1">
    <property type="nucleotide sequence ID" value="NZ_JAKRRX010000005.1"/>
</dbReference>
<feature type="signal peptide" evidence="1">
    <location>
        <begin position="1"/>
        <end position="17"/>
    </location>
</feature>
<protein>
    <recommendedName>
        <fullName evidence="4">Solute-binding protein family 3/N-terminal domain-containing protein</fullName>
    </recommendedName>
</protein>
<evidence type="ECO:0000256" key="1">
    <source>
        <dbReference type="SAM" id="SignalP"/>
    </source>
</evidence>
<organism evidence="2 3">
    <name type="scientific">Vibrio paucivorans</name>
    <dbReference type="NCBI Taxonomy" id="2829489"/>
    <lineage>
        <taxon>Bacteria</taxon>
        <taxon>Pseudomonadati</taxon>
        <taxon>Pseudomonadota</taxon>
        <taxon>Gammaproteobacteria</taxon>
        <taxon>Vibrionales</taxon>
        <taxon>Vibrionaceae</taxon>
        <taxon>Vibrio</taxon>
    </lineage>
</organism>
<dbReference type="Proteomes" id="UP001155586">
    <property type="component" value="Unassembled WGS sequence"/>
</dbReference>
<dbReference type="AlphaFoldDB" id="A0A9X3CBB3"/>
<evidence type="ECO:0000313" key="3">
    <source>
        <dbReference type="Proteomes" id="UP001155586"/>
    </source>
</evidence>
<feature type="chain" id="PRO_5040931476" description="Solute-binding protein family 3/N-terminal domain-containing protein" evidence="1">
    <location>
        <begin position="18"/>
        <end position="263"/>
    </location>
</feature>
<accession>A0A9X3CBB3</accession>
<name>A0A9X3CBB3_9VIBR</name>
<proteinExistence type="predicted"/>
<comment type="caution">
    <text evidence="2">The sequence shown here is derived from an EMBL/GenBank/DDBJ whole genome shotgun (WGS) entry which is preliminary data.</text>
</comment>
<dbReference type="SUPFAM" id="SSF53850">
    <property type="entry name" value="Periplasmic binding protein-like II"/>
    <property type="match status" value="1"/>
</dbReference>
<evidence type="ECO:0000313" key="2">
    <source>
        <dbReference type="EMBL" id="MCW8332526.1"/>
    </source>
</evidence>